<evidence type="ECO:0000313" key="2">
    <source>
        <dbReference type="Proteomes" id="UP000003491"/>
    </source>
</evidence>
<dbReference type="AlphaFoldDB" id="C2E7Q9"/>
<name>C2E7Q9_LACJH</name>
<dbReference type="EMBL" id="ACGR01000044">
    <property type="protein sequence ID" value="EEJ59101.1"/>
    <property type="molecule type" value="Genomic_DNA"/>
</dbReference>
<proteinExistence type="predicted"/>
<comment type="caution">
    <text evidence="1">The sequence shown here is derived from an EMBL/GenBank/DDBJ whole genome shotgun (WGS) entry which is preliminary data.</text>
</comment>
<dbReference type="Proteomes" id="UP000003491">
    <property type="component" value="Unassembled WGS sequence"/>
</dbReference>
<protein>
    <submittedName>
        <fullName evidence="1">Uncharacterized protein</fullName>
    </submittedName>
</protein>
<dbReference type="RefSeq" id="WP_004895561.1">
    <property type="nucleotide sequence ID" value="NZ_AZCY01000002.1"/>
</dbReference>
<dbReference type="HOGENOM" id="CLU_3201284_0_0_9"/>
<gene>
    <name evidence="1" type="ORF">HMPREF0528_1783</name>
</gene>
<accession>C2E7Q9</accession>
<evidence type="ECO:0000313" key="1">
    <source>
        <dbReference type="EMBL" id="EEJ59101.1"/>
    </source>
</evidence>
<organism evidence="1 2">
    <name type="scientific">Lactobacillus johnsonii ATCC 33200</name>
    <dbReference type="NCBI Taxonomy" id="525330"/>
    <lineage>
        <taxon>Bacteria</taxon>
        <taxon>Bacillati</taxon>
        <taxon>Bacillota</taxon>
        <taxon>Bacilli</taxon>
        <taxon>Lactobacillales</taxon>
        <taxon>Lactobacillaceae</taxon>
        <taxon>Lactobacillus</taxon>
    </lineage>
</organism>
<reference evidence="1 2" key="1">
    <citation type="submission" date="2009-01" db="EMBL/GenBank/DDBJ databases">
        <authorList>
            <person name="Qin X."/>
            <person name="Bachman B."/>
            <person name="Battles P."/>
            <person name="Bell A."/>
            <person name="Bess C."/>
            <person name="Bickham C."/>
            <person name="Chaboub L."/>
            <person name="Chen D."/>
            <person name="Coyle M."/>
            <person name="Deiros D.R."/>
            <person name="Dinh H."/>
            <person name="Forbes L."/>
            <person name="Fowler G."/>
            <person name="Francisco L."/>
            <person name="Fu Q."/>
            <person name="Gubbala S."/>
            <person name="Hale W."/>
            <person name="Han Y."/>
            <person name="Hemphill L."/>
            <person name="Highlander S.K."/>
            <person name="Hirani K."/>
            <person name="Hogues M."/>
            <person name="Jackson L."/>
            <person name="Jakkamsetti A."/>
            <person name="Javaid M."/>
            <person name="Jiang H."/>
            <person name="Korchina V."/>
            <person name="Kovar C."/>
            <person name="Lara F."/>
            <person name="Lee S."/>
            <person name="Mata R."/>
            <person name="Mathew T."/>
            <person name="Moen C."/>
            <person name="Morales K."/>
            <person name="Munidasa M."/>
            <person name="Nazareth L."/>
            <person name="Ngo R."/>
            <person name="Nguyen L."/>
            <person name="Okwuonu G."/>
            <person name="Ongeri F."/>
            <person name="Patil S."/>
            <person name="Petrosino J."/>
            <person name="Pham C."/>
            <person name="Pham P."/>
            <person name="Pu L.-L."/>
            <person name="Puazo M."/>
            <person name="Raj R."/>
            <person name="Reid J."/>
            <person name="Rouhana J."/>
            <person name="Saada N."/>
            <person name="Shang Y."/>
            <person name="Simmons D."/>
            <person name="Thornton R."/>
            <person name="Warren J."/>
            <person name="Weissenberger G."/>
            <person name="Zhang J."/>
            <person name="Zhang L."/>
            <person name="Zhou C."/>
            <person name="Zhu D."/>
            <person name="Muzny D."/>
            <person name="Worley K."/>
            <person name="Gibbs R."/>
        </authorList>
    </citation>
    <scope>NUCLEOTIDE SEQUENCE [LARGE SCALE GENOMIC DNA]</scope>
    <source>
        <strain evidence="1 2">ATCC 33200</strain>
    </source>
</reference>
<sequence>MITSTSVYLYEQTEEYNLTEIPLKIDYTKIVGVSANSIENKLFNN</sequence>